<dbReference type="InterPro" id="IPR035906">
    <property type="entry name" value="MetI-like_sf"/>
</dbReference>
<evidence type="ECO:0000313" key="11">
    <source>
        <dbReference type="EMBL" id="TKW60559.1"/>
    </source>
</evidence>
<feature type="transmembrane region" description="Helical" evidence="9">
    <location>
        <begin position="21"/>
        <end position="42"/>
    </location>
</feature>
<keyword evidence="2 9" id="KW-0813">Transport</keyword>
<dbReference type="GO" id="GO:0015031">
    <property type="term" value="P:protein transport"/>
    <property type="evidence" value="ECO:0007669"/>
    <property type="project" value="UniProtKB-KW"/>
</dbReference>
<evidence type="ECO:0000256" key="6">
    <source>
        <dbReference type="ARBA" id="ARBA00022927"/>
    </source>
</evidence>
<dbReference type="Proteomes" id="UP000320948">
    <property type="component" value="Unassembled WGS sequence"/>
</dbReference>
<dbReference type="SUPFAM" id="SSF161098">
    <property type="entry name" value="MetI-like"/>
    <property type="match status" value="1"/>
</dbReference>
<reference evidence="11 12" key="1">
    <citation type="journal article" date="2017" name="Nat. Commun.">
        <title>In situ click chemistry generation of cyclooxygenase-2 inhibitors.</title>
        <authorList>
            <person name="Bhardwaj A."/>
            <person name="Kaur J."/>
            <person name="Wuest M."/>
            <person name="Wuest F."/>
        </authorList>
    </citation>
    <scope>NUCLEOTIDE SEQUENCE [LARGE SCALE GENOMIC DNA]</scope>
    <source>
        <strain evidence="11">S2_018_000_R2_106</strain>
    </source>
</reference>
<feature type="transmembrane region" description="Helical" evidence="9">
    <location>
        <begin position="195"/>
        <end position="216"/>
    </location>
</feature>
<dbReference type="AlphaFoldDB" id="A0A6N4RA08"/>
<dbReference type="Pfam" id="PF00528">
    <property type="entry name" value="BPD_transp_1"/>
    <property type="match status" value="1"/>
</dbReference>
<evidence type="ECO:0000256" key="5">
    <source>
        <dbReference type="ARBA" id="ARBA00022856"/>
    </source>
</evidence>
<comment type="caution">
    <text evidence="11">The sequence shown here is derived from an EMBL/GenBank/DDBJ whole genome shotgun (WGS) entry which is preliminary data.</text>
</comment>
<feature type="transmembrane region" description="Helical" evidence="9">
    <location>
        <begin position="86"/>
        <end position="109"/>
    </location>
</feature>
<organism evidence="11 12">
    <name type="scientific">Blastochloris viridis</name>
    <name type="common">Rhodopseudomonas viridis</name>
    <dbReference type="NCBI Taxonomy" id="1079"/>
    <lineage>
        <taxon>Bacteria</taxon>
        <taxon>Pseudomonadati</taxon>
        <taxon>Pseudomonadota</taxon>
        <taxon>Alphaproteobacteria</taxon>
        <taxon>Hyphomicrobiales</taxon>
        <taxon>Blastochloridaceae</taxon>
        <taxon>Blastochloris</taxon>
    </lineage>
</organism>
<evidence type="ECO:0000256" key="8">
    <source>
        <dbReference type="ARBA" id="ARBA00023136"/>
    </source>
</evidence>
<dbReference type="GO" id="GO:0015833">
    <property type="term" value="P:peptide transport"/>
    <property type="evidence" value="ECO:0007669"/>
    <property type="project" value="UniProtKB-KW"/>
</dbReference>
<evidence type="ECO:0000256" key="7">
    <source>
        <dbReference type="ARBA" id="ARBA00022989"/>
    </source>
</evidence>
<evidence type="ECO:0000313" key="12">
    <source>
        <dbReference type="Proteomes" id="UP000320948"/>
    </source>
</evidence>
<dbReference type="Gene3D" id="1.10.3720.10">
    <property type="entry name" value="MetI-like"/>
    <property type="match status" value="1"/>
</dbReference>
<proteinExistence type="inferred from homology"/>
<evidence type="ECO:0000256" key="3">
    <source>
        <dbReference type="ARBA" id="ARBA00022475"/>
    </source>
</evidence>
<accession>A0A6N4RA08</accession>
<evidence type="ECO:0000256" key="4">
    <source>
        <dbReference type="ARBA" id="ARBA00022692"/>
    </source>
</evidence>
<feature type="transmembrane region" description="Helical" evidence="9">
    <location>
        <begin position="248"/>
        <end position="271"/>
    </location>
</feature>
<dbReference type="PANTHER" id="PTHR43386:SF1">
    <property type="entry name" value="D,D-DIPEPTIDE TRANSPORT SYSTEM PERMEASE PROTEIN DDPC-RELATED"/>
    <property type="match status" value="1"/>
</dbReference>
<gene>
    <name evidence="11" type="ORF">DI628_06555</name>
</gene>
<keyword evidence="6" id="KW-0653">Protein transport</keyword>
<dbReference type="PANTHER" id="PTHR43386">
    <property type="entry name" value="OLIGOPEPTIDE TRANSPORT SYSTEM PERMEASE PROTEIN APPC"/>
    <property type="match status" value="1"/>
</dbReference>
<feature type="transmembrane region" description="Helical" evidence="9">
    <location>
        <begin position="146"/>
        <end position="164"/>
    </location>
</feature>
<keyword evidence="3" id="KW-1003">Cell membrane</keyword>
<dbReference type="EMBL" id="VAFM01000002">
    <property type="protein sequence ID" value="TKW60559.1"/>
    <property type="molecule type" value="Genomic_DNA"/>
</dbReference>
<evidence type="ECO:0000256" key="2">
    <source>
        <dbReference type="ARBA" id="ARBA00022448"/>
    </source>
</evidence>
<evidence type="ECO:0000259" key="10">
    <source>
        <dbReference type="PROSITE" id="PS50928"/>
    </source>
</evidence>
<comment type="similarity">
    <text evidence="9">Belongs to the binding-protein-dependent transport system permease family.</text>
</comment>
<name>A0A6N4RA08_BLAVI</name>
<feature type="transmembrane region" description="Helical" evidence="9">
    <location>
        <begin position="121"/>
        <end position="140"/>
    </location>
</feature>
<keyword evidence="5" id="KW-0571">Peptide transport</keyword>
<sequence>MGCDALAINPHPRYAARMSTWRVAGLILVGITLLAALLAPWLTPFGPNDLHLYDVLREPGATFLLGTDGLGRDVLTRLLYGARTSLSVGLVAVGLATGLGILIGTAAGMGPRWLDAALMRATDVMLCFPTIFLILAVIAFLTPSLMNVMVVIGATGWMGIARLVRAEVLSLRGRSFVEAATLAGASNRRKALKHILPNALPPVITSMSLGLAGAILTEAGLSYLGLGVQPPTPSWGAMLTEGKAVIEAAWWLITFPGLAIIFAVLGFTLLAESGPKKA</sequence>
<keyword evidence="7 9" id="KW-1133">Transmembrane helix</keyword>
<dbReference type="InterPro" id="IPR050366">
    <property type="entry name" value="BP-dependent_transpt_permease"/>
</dbReference>
<dbReference type="GO" id="GO:0005886">
    <property type="term" value="C:plasma membrane"/>
    <property type="evidence" value="ECO:0007669"/>
    <property type="project" value="UniProtKB-SubCell"/>
</dbReference>
<feature type="domain" description="ABC transmembrane type-1" evidence="10">
    <location>
        <begin position="82"/>
        <end position="271"/>
    </location>
</feature>
<evidence type="ECO:0000256" key="9">
    <source>
        <dbReference type="RuleBase" id="RU363032"/>
    </source>
</evidence>
<keyword evidence="8 9" id="KW-0472">Membrane</keyword>
<protein>
    <submittedName>
        <fullName evidence="11">ABC transporter permease</fullName>
    </submittedName>
</protein>
<evidence type="ECO:0000256" key="1">
    <source>
        <dbReference type="ARBA" id="ARBA00004651"/>
    </source>
</evidence>
<dbReference type="CDD" id="cd06261">
    <property type="entry name" value="TM_PBP2"/>
    <property type="match status" value="1"/>
</dbReference>
<dbReference type="GO" id="GO:0055085">
    <property type="term" value="P:transmembrane transport"/>
    <property type="evidence" value="ECO:0007669"/>
    <property type="project" value="InterPro"/>
</dbReference>
<dbReference type="InterPro" id="IPR000515">
    <property type="entry name" value="MetI-like"/>
</dbReference>
<comment type="subcellular location">
    <subcellularLocation>
        <location evidence="1 9">Cell membrane</location>
        <topology evidence="1 9">Multi-pass membrane protein</topology>
    </subcellularLocation>
</comment>
<dbReference type="PROSITE" id="PS50928">
    <property type="entry name" value="ABC_TM1"/>
    <property type="match status" value="1"/>
</dbReference>
<keyword evidence="4 9" id="KW-0812">Transmembrane</keyword>